<comment type="subcellular location">
    <subcellularLocation>
        <location evidence="1">Cell outer membrane</location>
    </subcellularLocation>
</comment>
<evidence type="ECO:0000313" key="9">
    <source>
        <dbReference type="Proteomes" id="UP000634668"/>
    </source>
</evidence>
<dbReference type="GO" id="GO:0009279">
    <property type="term" value="C:cell outer membrane"/>
    <property type="evidence" value="ECO:0007669"/>
    <property type="project" value="UniProtKB-SubCell"/>
</dbReference>
<evidence type="ECO:0000256" key="4">
    <source>
        <dbReference type="ARBA" id="ARBA00023136"/>
    </source>
</evidence>
<dbReference type="Gene3D" id="1.25.40.390">
    <property type="match status" value="1"/>
</dbReference>
<dbReference type="InterPro" id="IPR012944">
    <property type="entry name" value="SusD_RagB_dom"/>
</dbReference>
<evidence type="ECO:0000256" key="3">
    <source>
        <dbReference type="ARBA" id="ARBA00022729"/>
    </source>
</evidence>
<feature type="domain" description="RagB/SusD" evidence="6">
    <location>
        <begin position="275"/>
        <end position="491"/>
    </location>
</feature>
<dbReference type="CDD" id="cd08977">
    <property type="entry name" value="SusD"/>
    <property type="match status" value="1"/>
</dbReference>
<dbReference type="RefSeq" id="WP_026814205.1">
    <property type="nucleotide sequence ID" value="NZ_BMWP01000021.1"/>
</dbReference>
<comment type="caution">
    <text evidence="8">The sequence shown here is derived from an EMBL/GenBank/DDBJ whole genome shotgun (WGS) entry which is preliminary data.</text>
</comment>
<dbReference type="Pfam" id="PF14322">
    <property type="entry name" value="SusD-like_3"/>
    <property type="match status" value="1"/>
</dbReference>
<keyword evidence="9" id="KW-1185">Reference proteome</keyword>
<dbReference type="SUPFAM" id="SSF48452">
    <property type="entry name" value="TPR-like"/>
    <property type="match status" value="1"/>
</dbReference>
<dbReference type="Proteomes" id="UP000634668">
    <property type="component" value="Unassembled WGS sequence"/>
</dbReference>
<evidence type="ECO:0000256" key="1">
    <source>
        <dbReference type="ARBA" id="ARBA00004442"/>
    </source>
</evidence>
<reference evidence="8" key="2">
    <citation type="submission" date="2020-09" db="EMBL/GenBank/DDBJ databases">
        <authorList>
            <person name="Sun Q."/>
            <person name="Kim S."/>
        </authorList>
    </citation>
    <scope>NUCLEOTIDE SEQUENCE</scope>
    <source>
        <strain evidence="8">KCTC 12113</strain>
    </source>
</reference>
<evidence type="ECO:0000256" key="2">
    <source>
        <dbReference type="ARBA" id="ARBA00006275"/>
    </source>
</evidence>
<dbReference type="PROSITE" id="PS51257">
    <property type="entry name" value="PROKAR_LIPOPROTEIN"/>
    <property type="match status" value="1"/>
</dbReference>
<accession>A0A918MPB1</accession>
<protein>
    <submittedName>
        <fullName evidence="8">Membrane protein</fullName>
    </submittedName>
</protein>
<proteinExistence type="inferred from homology"/>
<evidence type="ECO:0000313" key="8">
    <source>
        <dbReference type="EMBL" id="GGW42116.1"/>
    </source>
</evidence>
<comment type="similarity">
    <text evidence="2">Belongs to the SusD family.</text>
</comment>
<keyword evidence="4" id="KW-0472">Membrane</keyword>
<gene>
    <name evidence="8" type="ORF">GCM10007383_28520</name>
</gene>
<evidence type="ECO:0000259" key="7">
    <source>
        <dbReference type="Pfam" id="PF14322"/>
    </source>
</evidence>
<reference evidence="8" key="1">
    <citation type="journal article" date="2014" name="Int. J. Syst. Evol. Microbiol.">
        <title>Complete genome sequence of Corynebacterium casei LMG S-19264T (=DSM 44701T), isolated from a smear-ripened cheese.</title>
        <authorList>
            <consortium name="US DOE Joint Genome Institute (JGI-PGF)"/>
            <person name="Walter F."/>
            <person name="Albersmeier A."/>
            <person name="Kalinowski J."/>
            <person name="Ruckert C."/>
        </authorList>
    </citation>
    <scope>NUCLEOTIDE SEQUENCE</scope>
    <source>
        <strain evidence="8">KCTC 12113</strain>
    </source>
</reference>
<dbReference type="AlphaFoldDB" id="A0A918MPB1"/>
<name>A0A918MPB1_9FLAO</name>
<dbReference type="InterPro" id="IPR033985">
    <property type="entry name" value="SusD-like_N"/>
</dbReference>
<feature type="domain" description="SusD-like N-terminal" evidence="7">
    <location>
        <begin position="21"/>
        <end position="214"/>
    </location>
</feature>
<evidence type="ECO:0000256" key="5">
    <source>
        <dbReference type="ARBA" id="ARBA00023237"/>
    </source>
</evidence>
<dbReference type="EMBL" id="BMWP01000021">
    <property type="protein sequence ID" value="GGW42116.1"/>
    <property type="molecule type" value="Genomic_DNA"/>
</dbReference>
<sequence>MRNYKLIGLVLLTLFLSCSDDFLEKNPLDQVSSETFWKSEADAHTALVGVYNSMQASIFSVTRYNLDCLTDNGHNRTNANQVMSISRGDLLPATGGIVNSIYNDAYKGISACNIFLKNITDIEMNASVREQYIAEVKFIRAWYYFNLQQFFGDVVIYDTPPTVEESKIKQSSSQNVLEFIHSDLDDAIASLPNTPYTGNIVKNTALALKAKVHLHNKEWSQAADLTSQIMISGTTSLSDDFTGLFITSGQEANPDEILFSVKFLAPDNYHSYQIYVGWWSEPNPRQELVDIYESVDGISISQSPLYNPLSPFENRDPRLLQTIQVEPWFIDGNEIQQETTNTGYRIQKGIDKNIGPLGYDTLSDMDIIHLRFADVLLMYAEAQNEAVGPDQSVYNAINAVRSRSNMPDLPVQLSKDEMRERIRLERRVELAFEGHHYLDLKRWGVIEDALSKVDEPGLGIGGLKFKSHHYNWPFPQSEIDRNPELDQKDGY</sequence>
<dbReference type="InterPro" id="IPR011990">
    <property type="entry name" value="TPR-like_helical_dom_sf"/>
</dbReference>
<keyword evidence="5" id="KW-0998">Cell outer membrane</keyword>
<organism evidence="8 9">
    <name type="scientific">Arenibacter certesii</name>
    <dbReference type="NCBI Taxonomy" id="228955"/>
    <lineage>
        <taxon>Bacteria</taxon>
        <taxon>Pseudomonadati</taxon>
        <taxon>Bacteroidota</taxon>
        <taxon>Flavobacteriia</taxon>
        <taxon>Flavobacteriales</taxon>
        <taxon>Flavobacteriaceae</taxon>
        <taxon>Arenibacter</taxon>
    </lineage>
</organism>
<evidence type="ECO:0000259" key="6">
    <source>
        <dbReference type="Pfam" id="PF07980"/>
    </source>
</evidence>
<keyword evidence="3" id="KW-0732">Signal</keyword>
<dbReference type="Pfam" id="PF07980">
    <property type="entry name" value="SusD_RagB"/>
    <property type="match status" value="1"/>
</dbReference>